<comment type="caution">
    <text evidence="2">The sequence shown here is derived from an EMBL/GenBank/DDBJ whole genome shotgun (WGS) entry which is preliminary data.</text>
</comment>
<dbReference type="Proteomes" id="UP001148018">
    <property type="component" value="Unassembled WGS sequence"/>
</dbReference>
<feature type="region of interest" description="Disordered" evidence="1">
    <location>
        <begin position="1"/>
        <end position="65"/>
    </location>
</feature>
<evidence type="ECO:0000313" key="2">
    <source>
        <dbReference type="EMBL" id="KAJ3604457.1"/>
    </source>
</evidence>
<dbReference type="EMBL" id="JANIIK010000044">
    <property type="protein sequence ID" value="KAJ3604457.1"/>
    <property type="molecule type" value="Genomic_DNA"/>
</dbReference>
<dbReference type="AlphaFoldDB" id="A0A9Q0EHD7"/>
<feature type="compositionally biased region" description="Basic residues" evidence="1">
    <location>
        <begin position="29"/>
        <end position="40"/>
    </location>
</feature>
<protein>
    <submittedName>
        <fullName evidence="2">Uncharacterized protein</fullName>
    </submittedName>
</protein>
<evidence type="ECO:0000256" key="1">
    <source>
        <dbReference type="SAM" id="MobiDB-lite"/>
    </source>
</evidence>
<proteinExistence type="predicted"/>
<sequence>MKPHEEQEPEKNSLERGRAAVLLLSSRRFTPKRKPKRHDMRKSEGEAKTLTEHTEASGQVDQFSGPVCRTSGQSSGCLVSPQDVWSVLRTAWWAGRLVSPQDMVCAGRLISPQDVVCAGRLVSPQDVVCAGRLISPQDVVCAGRLISPQDVVCAGRLISPQDMVCAGRLVSPQDVVCAGRLISP</sequence>
<accession>A0A9Q0EHD7</accession>
<evidence type="ECO:0000313" key="3">
    <source>
        <dbReference type="Proteomes" id="UP001148018"/>
    </source>
</evidence>
<gene>
    <name evidence="2" type="ORF">NHX12_029197</name>
</gene>
<feature type="compositionally biased region" description="Basic and acidic residues" evidence="1">
    <location>
        <begin position="1"/>
        <end position="18"/>
    </location>
</feature>
<organism evidence="2 3">
    <name type="scientific">Muraenolepis orangiensis</name>
    <name type="common">Patagonian moray cod</name>
    <dbReference type="NCBI Taxonomy" id="630683"/>
    <lineage>
        <taxon>Eukaryota</taxon>
        <taxon>Metazoa</taxon>
        <taxon>Chordata</taxon>
        <taxon>Craniata</taxon>
        <taxon>Vertebrata</taxon>
        <taxon>Euteleostomi</taxon>
        <taxon>Actinopterygii</taxon>
        <taxon>Neopterygii</taxon>
        <taxon>Teleostei</taxon>
        <taxon>Neoteleostei</taxon>
        <taxon>Acanthomorphata</taxon>
        <taxon>Zeiogadaria</taxon>
        <taxon>Gadariae</taxon>
        <taxon>Gadiformes</taxon>
        <taxon>Muraenolepidoidei</taxon>
        <taxon>Muraenolepididae</taxon>
        <taxon>Muraenolepis</taxon>
    </lineage>
</organism>
<feature type="compositionally biased region" description="Basic and acidic residues" evidence="1">
    <location>
        <begin position="41"/>
        <end position="55"/>
    </location>
</feature>
<reference evidence="2" key="1">
    <citation type="submission" date="2022-07" db="EMBL/GenBank/DDBJ databases">
        <title>Chromosome-level genome of Muraenolepis orangiensis.</title>
        <authorList>
            <person name="Kim J."/>
        </authorList>
    </citation>
    <scope>NUCLEOTIDE SEQUENCE</scope>
    <source>
        <strain evidence="2">KU_S4_2022</strain>
        <tissue evidence="2">Muscle</tissue>
    </source>
</reference>
<name>A0A9Q0EHD7_9TELE</name>
<dbReference type="OrthoDB" id="9974378at2759"/>
<keyword evidence="3" id="KW-1185">Reference proteome</keyword>